<dbReference type="VEuPathDB" id="ToxoDB:ETH2_1575800"/>
<dbReference type="AlphaFoldDB" id="U6KXU8"/>
<keyword evidence="1" id="KW-0812">Transmembrane</keyword>
<organism evidence="2 3">
    <name type="scientific">Eimeria tenella</name>
    <name type="common">Coccidian parasite</name>
    <dbReference type="NCBI Taxonomy" id="5802"/>
    <lineage>
        <taxon>Eukaryota</taxon>
        <taxon>Sar</taxon>
        <taxon>Alveolata</taxon>
        <taxon>Apicomplexa</taxon>
        <taxon>Conoidasida</taxon>
        <taxon>Coccidia</taxon>
        <taxon>Eucoccidiorida</taxon>
        <taxon>Eimeriorina</taxon>
        <taxon>Eimeriidae</taxon>
        <taxon>Eimeria</taxon>
    </lineage>
</organism>
<dbReference type="RefSeq" id="XP_013233707.1">
    <property type="nucleotide sequence ID" value="XM_013378253.1"/>
</dbReference>
<dbReference type="OMA" id="PENKVNW"/>
<name>U6KXU8_EIMTE</name>
<sequence length="291" mass="33398">MALGGASPLARAAGVKYPAAAAAAKFTCRHLASYSPALLSSFRVPVAIRTPWAGCGVGACSRGFASDDSFPKALERDLKDTTNIPVGGENLYRRVGGPGYPMLFDVKYDRPTWQPLWEDEHEVIPRDGYGVPAHIPPEVSTKIKHVFHVPPQFYPFLKKLGDDTPALRPYMEKLIKGELTFEDYEDMFYRFAKPAKIYRRQIPEPYRTPEEIEREQEVAWEGAWLSYRQRVLSDYQSSMYLREYLFGALVGVFFGYLWLDQHRQYRIDMKLFYLEAPENKVNWVKPRGDLV</sequence>
<keyword evidence="1" id="KW-0472">Membrane</keyword>
<dbReference type="VEuPathDB" id="ToxoDB:ETH_00031260"/>
<dbReference type="Proteomes" id="UP000030747">
    <property type="component" value="Unassembled WGS sequence"/>
</dbReference>
<protein>
    <submittedName>
        <fullName evidence="2">Chromosome II, complete genome, related</fullName>
    </submittedName>
</protein>
<accession>U6KXU8</accession>
<evidence type="ECO:0000256" key="1">
    <source>
        <dbReference type="SAM" id="Phobius"/>
    </source>
</evidence>
<keyword evidence="3" id="KW-1185">Reference proteome</keyword>
<dbReference type="OrthoDB" id="407535at2759"/>
<keyword evidence="1" id="KW-1133">Transmembrane helix</keyword>
<dbReference type="GeneID" id="25255325"/>
<dbReference type="EMBL" id="HG675748">
    <property type="protein sequence ID" value="CDJ42957.1"/>
    <property type="molecule type" value="Genomic_DNA"/>
</dbReference>
<evidence type="ECO:0000313" key="3">
    <source>
        <dbReference type="Proteomes" id="UP000030747"/>
    </source>
</evidence>
<feature type="transmembrane region" description="Helical" evidence="1">
    <location>
        <begin position="239"/>
        <end position="259"/>
    </location>
</feature>
<proteinExistence type="predicted"/>
<reference evidence="2" key="2">
    <citation type="submission" date="2013-10" db="EMBL/GenBank/DDBJ databases">
        <authorList>
            <person name="Aslett M."/>
        </authorList>
    </citation>
    <scope>NUCLEOTIDE SEQUENCE [LARGE SCALE GENOMIC DNA]</scope>
    <source>
        <strain evidence="2">Houghton</strain>
    </source>
</reference>
<evidence type="ECO:0000313" key="2">
    <source>
        <dbReference type="EMBL" id="CDJ42957.1"/>
    </source>
</evidence>
<gene>
    <name evidence="2" type="ORF">ETH_00031260</name>
</gene>
<reference evidence="2" key="1">
    <citation type="submission" date="2013-10" db="EMBL/GenBank/DDBJ databases">
        <title>Genomic analysis of the causative agents of coccidiosis in chickens.</title>
        <authorList>
            <person name="Reid A.J."/>
            <person name="Blake D."/>
            <person name="Billington K."/>
            <person name="Browne H."/>
            <person name="Dunn M."/>
            <person name="Hung S."/>
            <person name="Kawahara F."/>
            <person name="Miranda-Saavedra D."/>
            <person name="Mourier T."/>
            <person name="Nagra H."/>
            <person name="Otto T.D."/>
            <person name="Rawlings N."/>
            <person name="Sanchez A."/>
            <person name="Sanders M."/>
            <person name="Subramaniam C."/>
            <person name="Tay Y."/>
            <person name="Dear P."/>
            <person name="Doerig C."/>
            <person name="Gruber A."/>
            <person name="Parkinson J."/>
            <person name="Shirley M."/>
            <person name="Wan K.L."/>
            <person name="Berriman M."/>
            <person name="Tomley F."/>
            <person name="Pain A."/>
        </authorList>
    </citation>
    <scope>NUCLEOTIDE SEQUENCE [LARGE SCALE GENOMIC DNA]</scope>
    <source>
        <strain evidence="2">Houghton</strain>
    </source>
</reference>